<name>A0A0D0BTY2_9AGAM</name>
<dbReference type="Pfam" id="PF18802">
    <property type="entry name" value="CxC1"/>
    <property type="match status" value="1"/>
</dbReference>
<dbReference type="InParanoid" id="A0A0D0BTY2"/>
<feature type="non-terminal residue" evidence="2">
    <location>
        <position position="159"/>
    </location>
</feature>
<dbReference type="EMBL" id="KN828486">
    <property type="protein sequence ID" value="KIK74892.1"/>
    <property type="molecule type" value="Genomic_DNA"/>
</dbReference>
<dbReference type="AlphaFoldDB" id="A0A0D0BTY2"/>
<evidence type="ECO:0000259" key="1">
    <source>
        <dbReference type="Pfam" id="PF18802"/>
    </source>
</evidence>
<dbReference type="HOGENOM" id="CLU_004552_6_2_1"/>
<organism evidence="2 3">
    <name type="scientific">Paxillus rubicundulus Ve08.2h10</name>
    <dbReference type="NCBI Taxonomy" id="930991"/>
    <lineage>
        <taxon>Eukaryota</taxon>
        <taxon>Fungi</taxon>
        <taxon>Dikarya</taxon>
        <taxon>Basidiomycota</taxon>
        <taxon>Agaricomycotina</taxon>
        <taxon>Agaricomycetes</taxon>
        <taxon>Agaricomycetidae</taxon>
        <taxon>Boletales</taxon>
        <taxon>Paxilineae</taxon>
        <taxon>Paxillaceae</taxon>
        <taxon>Paxillus</taxon>
    </lineage>
</organism>
<dbReference type="STRING" id="930991.A0A0D0BTY2"/>
<gene>
    <name evidence="2" type="ORF">PAXRUDRAFT_97411</name>
</gene>
<protein>
    <recommendedName>
        <fullName evidence="1">CxC1-like cysteine cluster associated with KDZ transposases domain-containing protein</fullName>
    </recommendedName>
</protein>
<feature type="non-terminal residue" evidence="2">
    <location>
        <position position="1"/>
    </location>
</feature>
<reference evidence="2 3" key="1">
    <citation type="submission" date="2014-04" db="EMBL/GenBank/DDBJ databases">
        <authorList>
            <consortium name="DOE Joint Genome Institute"/>
            <person name="Kuo A."/>
            <person name="Kohler A."/>
            <person name="Jargeat P."/>
            <person name="Nagy L.G."/>
            <person name="Floudas D."/>
            <person name="Copeland A."/>
            <person name="Barry K.W."/>
            <person name="Cichocki N."/>
            <person name="Veneault-Fourrey C."/>
            <person name="LaButti K."/>
            <person name="Lindquist E.A."/>
            <person name="Lipzen A."/>
            <person name="Lundell T."/>
            <person name="Morin E."/>
            <person name="Murat C."/>
            <person name="Sun H."/>
            <person name="Tunlid A."/>
            <person name="Henrissat B."/>
            <person name="Grigoriev I.V."/>
            <person name="Hibbett D.S."/>
            <person name="Martin F."/>
            <person name="Nordberg H.P."/>
            <person name="Cantor M.N."/>
            <person name="Hua S.X."/>
        </authorList>
    </citation>
    <scope>NUCLEOTIDE SEQUENCE [LARGE SCALE GENOMIC DNA]</scope>
    <source>
        <strain evidence="2 3">Ve08.2h10</strain>
    </source>
</reference>
<dbReference type="Proteomes" id="UP000054538">
    <property type="component" value="Unassembled WGS sequence"/>
</dbReference>
<dbReference type="InterPro" id="IPR041320">
    <property type="entry name" value="CxC1"/>
</dbReference>
<proteinExistence type="predicted"/>
<sequence length="159" mass="17739">DGTEPHGQTNGLQKKTNQWHRWSQDIIPTLIAPYLVYLRQTEWLCLTTDIQAASPDPPACTSSHNHSLTVMCVLFDHSVHTGLEDITIKYGPCHPTPVVLVSRGLFPSSPVTPSIVIDLQVLELIKKLFVQMTPNTTAWCKALKSFFNGQGYKLKIKVS</sequence>
<reference evidence="3" key="2">
    <citation type="submission" date="2015-01" db="EMBL/GenBank/DDBJ databases">
        <title>Evolutionary Origins and Diversification of the Mycorrhizal Mutualists.</title>
        <authorList>
            <consortium name="DOE Joint Genome Institute"/>
            <consortium name="Mycorrhizal Genomics Consortium"/>
            <person name="Kohler A."/>
            <person name="Kuo A."/>
            <person name="Nagy L.G."/>
            <person name="Floudas D."/>
            <person name="Copeland A."/>
            <person name="Barry K.W."/>
            <person name="Cichocki N."/>
            <person name="Veneault-Fourrey C."/>
            <person name="LaButti K."/>
            <person name="Lindquist E.A."/>
            <person name="Lipzen A."/>
            <person name="Lundell T."/>
            <person name="Morin E."/>
            <person name="Murat C."/>
            <person name="Riley R."/>
            <person name="Ohm R."/>
            <person name="Sun H."/>
            <person name="Tunlid A."/>
            <person name="Henrissat B."/>
            <person name="Grigoriev I.V."/>
            <person name="Hibbett D.S."/>
            <person name="Martin F."/>
        </authorList>
    </citation>
    <scope>NUCLEOTIDE SEQUENCE [LARGE SCALE GENOMIC DNA]</scope>
    <source>
        <strain evidence="3">Ve08.2h10</strain>
    </source>
</reference>
<evidence type="ECO:0000313" key="3">
    <source>
        <dbReference type="Proteomes" id="UP000054538"/>
    </source>
</evidence>
<evidence type="ECO:0000313" key="2">
    <source>
        <dbReference type="EMBL" id="KIK74892.1"/>
    </source>
</evidence>
<dbReference type="OrthoDB" id="3200967at2759"/>
<accession>A0A0D0BTY2</accession>
<feature type="domain" description="CxC1-like cysteine cluster associated with KDZ transposases" evidence="1">
    <location>
        <begin position="59"/>
        <end position="148"/>
    </location>
</feature>
<keyword evidence="3" id="KW-1185">Reference proteome</keyword>